<sequence length="319" mass="33454">MIGFYAHHHGTGHLTRCREIAAALDDDTTILSSAPGADLVLPMDAPAPGVSGAALNAHGTFHWAPAHHAGLAERMAMIAGWVADNRPRGFHVDVSVEVAVLVRAMGVPVTVQAMPGIRDDAPHAVGYRAADAIIAAWPDWVELPEHLEPVTERVHAVGGISRFAGRVPAPAGDRERTGVVIVHGGGGMDQPAAYWDAVAESLPVPVTVIGPGAWVDDPFALLSAAEVVVTAAGQNSIADLAVLGARAVVVPQDRPFGEQEATARVLCEAGLAVVPESVPAVEEWAGLIERARELEPRWEQWGSTGAAQRAARIIEEVGR</sequence>
<dbReference type="Proteomes" id="UP001500642">
    <property type="component" value="Unassembled WGS sequence"/>
</dbReference>
<dbReference type="RefSeq" id="WP_345031427.1">
    <property type="nucleotide sequence ID" value="NZ_BAABGL010000011.1"/>
</dbReference>
<dbReference type="Gene3D" id="3.40.50.2000">
    <property type="entry name" value="Glycogen Phosphorylase B"/>
    <property type="match status" value="1"/>
</dbReference>
<dbReference type="SUPFAM" id="SSF53756">
    <property type="entry name" value="UDP-Glycosyltransferase/glycogen phosphorylase"/>
    <property type="match status" value="1"/>
</dbReference>
<dbReference type="InterPro" id="IPR007235">
    <property type="entry name" value="Glyco_trans_28_C"/>
</dbReference>
<evidence type="ECO:0000259" key="1">
    <source>
        <dbReference type="Pfam" id="PF04101"/>
    </source>
</evidence>
<accession>A0ABP8JHC1</accession>
<comment type="caution">
    <text evidence="2">The sequence shown here is derived from an EMBL/GenBank/DDBJ whole genome shotgun (WGS) entry which is preliminary data.</text>
</comment>
<evidence type="ECO:0000313" key="2">
    <source>
        <dbReference type="EMBL" id="GAA4390565.1"/>
    </source>
</evidence>
<evidence type="ECO:0000313" key="3">
    <source>
        <dbReference type="Proteomes" id="UP001500642"/>
    </source>
</evidence>
<dbReference type="EMBL" id="BAABGL010000011">
    <property type="protein sequence ID" value="GAA4390565.1"/>
    <property type="molecule type" value="Genomic_DNA"/>
</dbReference>
<protein>
    <recommendedName>
        <fullName evidence="1">Glycosyl transferase family 28 C-terminal domain-containing protein</fullName>
    </recommendedName>
</protein>
<dbReference type="PANTHER" id="PTHR21015">
    <property type="entry name" value="UDP-N-ACETYLGLUCOSAMINE--N-ACETYLMURAMYL-(PENTAPEPTIDE) PYROPHOSPHORYL-UNDECAPRENOL N-ACETYLGLUCOSAMINE TRANSFERASE 1"/>
    <property type="match status" value="1"/>
</dbReference>
<name>A0ABP8JHC1_9MICO</name>
<organism evidence="2 3">
    <name type="scientific">Brevibacterium pityocampae</name>
    <dbReference type="NCBI Taxonomy" id="506594"/>
    <lineage>
        <taxon>Bacteria</taxon>
        <taxon>Bacillati</taxon>
        <taxon>Actinomycetota</taxon>
        <taxon>Actinomycetes</taxon>
        <taxon>Micrococcales</taxon>
        <taxon>Brevibacteriaceae</taxon>
        <taxon>Brevibacterium</taxon>
    </lineage>
</organism>
<reference evidence="3" key="1">
    <citation type="journal article" date="2019" name="Int. J. Syst. Evol. Microbiol.">
        <title>The Global Catalogue of Microorganisms (GCM) 10K type strain sequencing project: providing services to taxonomists for standard genome sequencing and annotation.</title>
        <authorList>
            <consortium name="The Broad Institute Genomics Platform"/>
            <consortium name="The Broad Institute Genome Sequencing Center for Infectious Disease"/>
            <person name="Wu L."/>
            <person name="Ma J."/>
        </authorList>
    </citation>
    <scope>NUCLEOTIDE SEQUENCE [LARGE SCALE GENOMIC DNA]</scope>
    <source>
        <strain evidence="3">JCM 17808</strain>
    </source>
</reference>
<dbReference type="Pfam" id="PF04101">
    <property type="entry name" value="Glyco_tran_28_C"/>
    <property type="match status" value="1"/>
</dbReference>
<keyword evidence="3" id="KW-1185">Reference proteome</keyword>
<feature type="domain" description="Glycosyl transferase family 28 C-terminal" evidence="1">
    <location>
        <begin position="220"/>
        <end position="274"/>
    </location>
</feature>
<gene>
    <name evidence="2" type="ORF">GCM10023167_17200</name>
</gene>
<dbReference type="PANTHER" id="PTHR21015:SF22">
    <property type="entry name" value="GLYCOSYLTRANSFERASE"/>
    <property type="match status" value="1"/>
</dbReference>
<proteinExistence type="predicted"/>